<dbReference type="EMBL" id="HBIJ01007627">
    <property type="protein sequence ID" value="CAE0364659.1"/>
    <property type="molecule type" value="Transcribed_RNA"/>
</dbReference>
<keyword evidence="5" id="KW-0067">ATP-binding</keyword>
<feature type="transmembrane region" description="Helical" evidence="8">
    <location>
        <begin position="486"/>
        <end position="505"/>
    </location>
</feature>
<dbReference type="PANTHER" id="PTHR48041">
    <property type="entry name" value="ABC TRANSPORTER G FAMILY MEMBER 28"/>
    <property type="match status" value="1"/>
</dbReference>
<dbReference type="Pfam" id="PF00005">
    <property type="entry name" value="ABC_tran"/>
    <property type="match status" value="1"/>
</dbReference>
<dbReference type="GO" id="GO:0005886">
    <property type="term" value="C:plasma membrane"/>
    <property type="evidence" value="ECO:0007669"/>
    <property type="project" value="TreeGrafter"/>
</dbReference>
<feature type="transmembrane region" description="Helical" evidence="8">
    <location>
        <begin position="375"/>
        <end position="400"/>
    </location>
</feature>
<dbReference type="InterPro" id="IPR003593">
    <property type="entry name" value="AAA+_ATPase"/>
</dbReference>
<proteinExistence type="predicted"/>
<keyword evidence="3 8" id="KW-0812">Transmembrane</keyword>
<gene>
    <name evidence="10" type="ORF">ALAG00032_LOCUS5399</name>
    <name evidence="11" type="ORF">ALAG00032_LOCUS5400</name>
</gene>
<dbReference type="InterPro" id="IPR003439">
    <property type="entry name" value="ABC_transporter-like_ATP-bd"/>
</dbReference>
<feature type="domain" description="ABC transporter" evidence="9">
    <location>
        <begin position="32"/>
        <end position="262"/>
    </location>
</feature>
<dbReference type="PROSITE" id="PS50893">
    <property type="entry name" value="ABC_TRANSPORTER_2"/>
    <property type="match status" value="1"/>
</dbReference>
<dbReference type="GO" id="GO:0005524">
    <property type="term" value="F:ATP binding"/>
    <property type="evidence" value="ECO:0007669"/>
    <property type="project" value="UniProtKB-KW"/>
</dbReference>
<organism evidence="10">
    <name type="scientific">Aureoumbra lagunensis</name>
    <dbReference type="NCBI Taxonomy" id="44058"/>
    <lineage>
        <taxon>Eukaryota</taxon>
        <taxon>Sar</taxon>
        <taxon>Stramenopiles</taxon>
        <taxon>Ochrophyta</taxon>
        <taxon>Pelagophyceae</taxon>
        <taxon>Pelagomonadales</taxon>
        <taxon>Aureoumbra</taxon>
    </lineage>
</organism>
<evidence type="ECO:0000259" key="9">
    <source>
        <dbReference type="PROSITE" id="PS50893"/>
    </source>
</evidence>
<evidence type="ECO:0000313" key="10">
    <source>
        <dbReference type="EMBL" id="CAE0364658.1"/>
    </source>
</evidence>
<comment type="subcellular location">
    <subcellularLocation>
        <location evidence="1">Membrane</location>
        <topology evidence="1">Multi-pass membrane protein</topology>
    </subcellularLocation>
</comment>
<accession>A0A6S8CV72</accession>
<dbReference type="InterPro" id="IPR050352">
    <property type="entry name" value="ABCG_transporters"/>
</dbReference>
<dbReference type="EMBL" id="HBIJ01007626">
    <property type="protein sequence ID" value="CAE0364658.1"/>
    <property type="molecule type" value="Transcribed_RNA"/>
</dbReference>
<dbReference type="InterPro" id="IPR013525">
    <property type="entry name" value="ABC2_TM"/>
</dbReference>
<reference evidence="10" key="1">
    <citation type="submission" date="2021-01" db="EMBL/GenBank/DDBJ databases">
        <authorList>
            <person name="Corre E."/>
            <person name="Pelletier E."/>
            <person name="Niang G."/>
            <person name="Scheremetjew M."/>
            <person name="Finn R."/>
            <person name="Kale V."/>
            <person name="Holt S."/>
            <person name="Cochrane G."/>
            <person name="Meng A."/>
            <person name="Brown T."/>
            <person name="Cohen L."/>
        </authorList>
    </citation>
    <scope>NUCLEOTIDE SEQUENCE</scope>
    <source>
        <strain evidence="10">CCMP1510</strain>
    </source>
</reference>
<dbReference type="SUPFAM" id="SSF52540">
    <property type="entry name" value="P-loop containing nucleoside triphosphate hydrolases"/>
    <property type="match status" value="1"/>
</dbReference>
<feature type="transmembrane region" description="Helical" evidence="8">
    <location>
        <begin position="517"/>
        <end position="536"/>
    </location>
</feature>
<dbReference type="SMART" id="SM00382">
    <property type="entry name" value="AAA"/>
    <property type="match status" value="1"/>
</dbReference>
<keyword evidence="6 8" id="KW-1133">Transmembrane helix</keyword>
<feature type="transmembrane region" description="Helical" evidence="8">
    <location>
        <begin position="420"/>
        <end position="443"/>
    </location>
</feature>
<dbReference type="GO" id="GO:0140359">
    <property type="term" value="F:ABC-type transporter activity"/>
    <property type="evidence" value="ECO:0007669"/>
    <property type="project" value="InterPro"/>
</dbReference>
<sequence length="617" mass="67868">MSKLVPLDPEKSYGSFLEEGGTLPKVEPEITLAASHLHVKTADGKTLLKDISCQFNPGQISAVLGPSGAGKTSLFRALSMRIPQEWVESGSVTANGIRLDIESFRLVGTVAPQDDVLYPSLTPRELLTFSARLRRTPTTIVDAVLSKLELMECADTASSLISGGQRRRTSLGIELVHVPSILLADEPTTGLDSRSALLVVSQLKDMARTTSCCVVSVIHQPSAKAFLGFDWVVALKKGQMMYSGTSDGVLSFCHQQDNIYENPAEVLLDYLASKEIDQEAVAQYATTESNDSKLFIDNNDGANTIKTIIKDDGLGNLSFSMALWWQKTGWLFLRAALNTFRSVGIFQVRASCVAAIFFGCIYYHSQNTQERGHNMLGAFFLCVVFMGMFTAVATAMIVPFESPTLRRDYFNGVITISQYLTARLAVSFIVQIVCVTIFCSIFYPMTHRGVNSSKFGAFLLSLILFSIIAQLMGVFIGSIASSPAKAVLAVVPFYVPLLITSGYFFQKNDLSKDAQYIVYPLWFMSFFRYAFSLLVASEFNDGTFRTCDTTKGAYCPFNSYVSDTSGPINKDVVLKDYLDIPIGTVYPGYYFILIGFICGFLFLIVMAISQITLKSDI</sequence>
<feature type="transmembrane region" description="Helical" evidence="8">
    <location>
        <begin position="344"/>
        <end position="363"/>
    </location>
</feature>
<evidence type="ECO:0000256" key="2">
    <source>
        <dbReference type="ARBA" id="ARBA00022448"/>
    </source>
</evidence>
<evidence type="ECO:0000256" key="6">
    <source>
        <dbReference type="ARBA" id="ARBA00022989"/>
    </source>
</evidence>
<evidence type="ECO:0000256" key="4">
    <source>
        <dbReference type="ARBA" id="ARBA00022741"/>
    </source>
</evidence>
<feature type="transmembrane region" description="Helical" evidence="8">
    <location>
        <begin position="455"/>
        <end position="480"/>
    </location>
</feature>
<keyword evidence="7 8" id="KW-0472">Membrane</keyword>
<evidence type="ECO:0000256" key="5">
    <source>
        <dbReference type="ARBA" id="ARBA00022840"/>
    </source>
</evidence>
<dbReference type="PANTHER" id="PTHR48041:SF139">
    <property type="entry name" value="PROTEIN SCARLET"/>
    <property type="match status" value="1"/>
</dbReference>
<evidence type="ECO:0000256" key="7">
    <source>
        <dbReference type="ARBA" id="ARBA00023136"/>
    </source>
</evidence>
<dbReference type="Pfam" id="PF01061">
    <property type="entry name" value="ABC2_membrane"/>
    <property type="match status" value="1"/>
</dbReference>
<name>A0A6S8CV72_9STRA</name>
<dbReference type="InterPro" id="IPR027417">
    <property type="entry name" value="P-loop_NTPase"/>
</dbReference>
<evidence type="ECO:0000256" key="1">
    <source>
        <dbReference type="ARBA" id="ARBA00004141"/>
    </source>
</evidence>
<protein>
    <recommendedName>
        <fullName evidence="9">ABC transporter domain-containing protein</fullName>
    </recommendedName>
</protein>
<dbReference type="AlphaFoldDB" id="A0A6S8CV72"/>
<dbReference type="Gene3D" id="3.40.50.300">
    <property type="entry name" value="P-loop containing nucleotide triphosphate hydrolases"/>
    <property type="match status" value="1"/>
</dbReference>
<evidence type="ECO:0000256" key="3">
    <source>
        <dbReference type="ARBA" id="ARBA00022692"/>
    </source>
</evidence>
<feature type="transmembrane region" description="Helical" evidence="8">
    <location>
        <begin position="588"/>
        <end position="608"/>
    </location>
</feature>
<keyword evidence="4" id="KW-0547">Nucleotide-binding</keyword>
<dbReference type="GO" id="GO:0016887">
    <property type="term" value="F:ATP hydrolysis activity"/>
    <property type="evidence" value="ECO:0007669"/>
    <property type="project" value="InterPro"/>
</dbReference>
<evidence type="ECO:0000313" key="11">
    <source>
        <dbReference type="EMBL" id="CAE0364659.1"/>
    </source>
</evidence>
<evidence type="ECO:0000256" key="8">
    <source>
        <dbReference type="SAM" id="Phobius"/>
    </source>
</evidence>
<keyword evidence="2" id="KW-0813">Transport</keyword>